<accession>A0ABY8LTX6</accession>
<dbReference type="Proteomes" id="UP001179842">
    <property type="component" value="Chromosome"/>
</dbReference>
<name>A0ABY8LTX6_9BACT</name>
<sequence length="141" mass="16637">MDIKFGKMKGENISSIDGNNQSSYKKIKLYESDARKLYGKWDNVKIISENDTTLNGKNKKPKTNIFNSLWGINIKTKERYNYKDGENLKFAIIITLKELNGQNRKEEFIKWCSERGWLVNEINIKNEIDIYNKSEEEINFE</sequence>
<evidence type="ECO:0000313" key="2">
    <source>
        <dbReference type="Proteomes" id="UP001179842"/>
    </source>
</evidence>
<gene>
    <name evidence="1" type="ORF">QEG99_00165</name>
</gene>
<protein>
    <submittedName>
        <fullName evidence="1">Uncharacterized protein</fullName>
    </submittedName>
</protein>
<keyword evidence="2" id="KW-1185">Reference proteome</keyword>
<organism evidence="1 2">
    <name type="scientific">Mesomycoplasma lagogenitalium</name>
    <dbReference type="NCBI Taxonomy" id="171286"/>
    <lineage>
        <taxon>Bacteria</taxon>
        <taxon>Bacillati</taxon>
        <taxon>Mycoplasmatota</taxon>
        <taxon>Mycoplasmoidales</taxon>
        <taxon>Metamycoplasmataceae</taxon>
        <taxon>Mesomycoplasma</taxon>
    </lineage>
</organism>
<evidence type="ECO:0000313" key="1">
    <source>
        <dbReference type="EMBL" id="WGI36689.1"/>
    </source>
</evidence>
<dbReference type="EMBL" id="CP122979">
    <property type="protein sequence ID" value="WGI36689.1"/>
    <property type="molecule type" value="Genomic_DNA"/>
</dbReference>
<reference evidence="1" key="1">
    <citation type="submission" date="2023-04" db="EMBL/GenBank/DDBJ databases">
        <title>Completed genome of Mycoplasma lagogenitalium type strain 12MS.</title>
        <authorList>
            <person name="Spergser J."/>
        </authorList>
    </citation>
    <scope>NUCLEOTIDE SEQUENCE</scope>
    <source>
        <strain evidence="1">12MS</strain>
    </source>
</reference>
<proteinExistence type="predicted"/>
<dbReference type="RefSeq" id="WP_280101990.1">
    <property type="nucleotide sequence ID" value="NZ_CP122979.1"/>
</dbReference>